<accession>A0A6M1T668</accession>
<reference evidence="5 6" key="1">
    <citation type="submission" date="2020-02" db="EMBL/GenBank/DDBJ databases">
        <title>Aliifodinibius halophilus 2W32, complete genome.</title>
        <authorList>
            <person name="Li Y."/>
            <person name="Wu S."/>
        </authorList>
    </citation>
    <scope>NUCLEOTIDE SEQUENCE [LARGE SCALE GENOMIC DNA]</scope>
    <source>
        <strain evidence="5 6">2W32</strain>
    </source>
</reference>
<evidence type="ECO:0000313" key="6">
    <source>
        <dbReference type="Proteomes" id="UP000479132"/>
    </source>
</evidence>
<dbReference type="SUPFAM" id="SSF52540">
    <property type="entry name" value="P-loop containing nucleoside triphosphate hydrolases"/>
    <property type="match status" value="1"/>
</dbReference>
<keyword evidence="3 5" id="KW-0067">ATP-binding</keyword>
<dbReference type="PANTHER" id="PTHR42939:SF1">
    <property type="entry name" value="ABC TRANSPORTER ATP-BINDING PROTEIN ALBC-RELATED"/>
    <property type="match status" value="1"/>
</dbReference>
<proteinExistence type="predicted"/>
<evidence type="ECO:0000259" key="4">
    <source>
        <dbReference type="PROSITE" id="PS50893"/>
    </source>
</evidence>
<dbReference type="GO" id="GO:0005524">
    <property type="term" value="F:ATP binding"/>
    <property type="evidence" value="ECO:0007669"/>
    <property type="project" value="UniProtKB-KW"/>
</dbReference>
<evidence type="ECO:0000256" key="3">
    <source>
        <dbReference type="ARBA" id="ARBA00022840"/>
    </source>
</evidence>
<dbReference type="InterPro" id="IPR003593">
    <property type="entry name" value="AAA+_ATPase"/>
</dbReference>
<protein>
    <submittedName>
        <fullName evidence="5">ABC transporter ATP-binding protein</fullName>
    </submittedName>
</protein>
<dbReference type="Pfam" id="PF00005">
    <property type="entry name" value="ABC_tran"/>
    <property type="match status" value="1"/>
</dbReference>
<organism evidence="5 6">
    <name type="scientific">Fodinibius halophilus</name>
    <dbReference type="NCBI Taxonomy" id="1736908"/>
    <lineage>
        <taxon>Bacteria</taxon>
        <taxon>Pseudomonadati</taxon>
        <taxon>Balneolota</taxon>
        <taxon>Balneolia</taxon>
        <taxon>Balneolales</taxon>
        <taxon>Balneolaceae</taxon>
        <taxon>Fodinibius</taxon>
    </lineage>
</organism>
<dbReference type="GO" id="GO:0016887">
    <property type="term" value="F:ATP hydrolysis activity"/>
    <property type="evidence" value="ECO:0007669"/>
    <property type="project" value="InterPro"/>
</dbReference>
<keyword evidence="1" id="KW-0813">Transport</keyword>
<sequence>MILKAENITKAYKSSADAFRLKIDDFVIEEGSFTAILGPNGSGKSTFLKVILDLLFADTGHITLMGKSHKNKESRVKLSYLPENFSLPKNFTVREVLQSFAGLKKSPPENLDLRIEELADAFDVNYLDKKVKGLSKGMTQITALMNTFLSDDQFYILDEPFNGLDAVKKKGIMDYIFHLQDKRNISILITTHILSDIDKTCDHLHLIKDGQIIEEASKSELQDQFDTVESFYLHHFENKEPITS</sequence>
<name>A0A6M1T668_9BACT</name>
<dbReference type="EMBL" id="JAALLS010000003">
    <property type="protein sequence ID" value="NGP87501.1"/>
    <property type="molecule type" value="Genomic_DNA"/>
</dbReference>
<evidence type="ECO:0000256" key="2">
    <source>
        <dbReference type="ARBA" id="ARBA00022741"/>
    </source>
</evidence>
<dbReference type="CDD" id="cd03230">
    <property type="entry name" value="ABC_DR_subfamily_A"/>
    <property type="match status" value="1"/>
</dbReference>
<keyword evidence="6" id="KW-1185">Reference proteome</keyword>
<evidence type="ECO:0000256" key="1">
    <source>
        <dbReference type="ARBA" id="ARBA00022448"/>
    </source>
</evidence>
<dbReference type="AlphaFoldDB" id="A0A6M1T668"/>
<keyword evidence="2" id="KW-0547">Nucleotide-binding</keyword>
<dbReference type="Proteomes" id="UP000479132">
    <property type="component" value="Unassembled WGS sequence"/>
</dbReference>
<dbReference type="InterPro" id="IPR003439">
    <property type="entry name" value="ABC_transporter-like_ATP-bd"/>
</dbReference>
<dbReference type="PROSITE" id="PS50893">
    <property type="entry name" value="ABC_TRANSPORTER_2"/>
    <property type="match status" value="1"/>
</dbReference>
<comment type="caution">
    <text evidence="5">The sequence shown here is derived from an EMBL/GenBank/DDBJ whole genome shotgun (WGS) entry which is preliminary data.</text>
</comment>
<dbReference type="InterPro" id="IPR027417">
    <property type="entry name" value="P-loop_NTPase"/>
</dbReference>
<dbReference type="PANTHER" id="PTHR42939">
    <property type="entry name" value="ABC TRANSPORTER ATP-BINDING PROTEIN ALBC-RELATED"/>
    <property type="match status" value="1"/>
</dbReference>
<gene>
    <name evidence="5" type="ORF">G3569_03970</name>
</gene>
<dbReference type="Gene3D" id="3.40.50.300">
    <property type="entry name" value="P-loop containing nucleotide triphosphate hydrolases"/>
    <property type="match status" value="1"/>
</dbReference>
<evidence type="ECO:0000313" key="5">
    <source>
        <dbReference type="EMBL" id="NGP87501.1"/>
    </source>
</evidence>
<dbReference type="InterPro" id="IPR051782">
    <property type="entry name" value="ABC_Transporter_VariousFunc"/>
</dbReference>
<dbReference type="SMART" id="SM00382">
    <property type="entry name" value="AAA"/>
    <property type="match status" value="1"/>
</dbReference>
<dbReference type="RefSeq" id="WP_165266307.1">
    <property type="nucleotide sequence ID" value="NZ_JAALLS010000003.1"/>
</dbReference>
<feature type="domain" description="ABC transporter" evidence="4">
    <location>
        <begin position="3"/>
        <end position="234"/>
    </location>
</feature>